<dbReference type="PATRIC" id="fig|1082933.3.peg.3286"/>
<protein>
    <recommendedName>
        <fullName evidence="1">Shedu protein SduA C-terminal domain-containing protein</fullName>
    </recommendedName>
</protein>
<feature type="domain" description="Shedu protein SduA C-terminal" evidence="1">
    <location>
        <begin position="205"/>
        <end position="376"/>
    </location>
</feature>
<gene>
    <name evidence="2" type="ORF">MEA186_16887</name>
</gene>
<dbReference type="Pfam" id="PF14082">
    <property type="entry name" value="SduA_C"/>
    <property type="match status" value="1"/>
</dbReference>
<dbReference type="EMBL" id="AGSN01000119">
    <property type="protein sequence ID" value="EHH10892.1"/>
    <property type="molecule type" value="Genomic_DNA"/>
</dbReference>
<reference evidence="2 3" key="1">
    <citation type="journal article" date="2012" name="J. Bacteriol.">
        <title>Draft Genome Sequence of Plant Growth-Promoting Rhizobium Mesorhizobium amorphae, Isolated from Zinc-Lead Mine Tailings.</title>
        <authorList>
            <person name="Hao X."/>
            <person name="Lin Y."/>
            <person name="Johnstone L."/>
            <person name="Baltrus D.A."/>
            <person name="Miller S.J."/>
            <person name="Wei G."/>
            <person name="Rensing C."/>
        </authorList>
    </citation>
    <scope>NUCLEOTIDE SEQUENCE [LARGE SCALE GENOMIC DNA]</scope>
    <source>
        <strain evidence="2 3">CCNWGS0123</strain>
    </source>
</reference>
<sequence>MSDDSGYEFFKLRKHAKTYITKVFMHHGLNTERRRYVRMVNEGSDEVHLGEIEGAMCLRLTGNIRKTQVTALVTQDDKQVKRLTFETFKSRAGGWIEAMEKEEFSFRSDEWSRLQSFLAQIKFVDLSNQDTFHIEDISTKAGPKAIIDASDRGILDRIKNMSEGQRTGLLHALQGQLTSEEINILLGRRQGLEEYEKHMLHKDWSETHWQDFFEREQWVFGYGLDYRVMRQFDREMTVGAGGTDNRNKPVVDFLGTFTDYTVLVEIKKPDTLIFRPSRGGRAGTWEFSPEFLGAFSQIIEQKAEWLTFAQTGEHHNKAGDLLTARTRNAKSILVIGSRDEFSQADNDRAANVKRDTFELFRRENRSIDIITFDELLERARFITKSG</sequence>
<dbReference type="KEGG" id="mamo:A6B35_07300"/>
<proteinExistence type="predicted"/>
<dbReference type="Proteomes" id="UP000002949">
    <property type="component" value="Unassembled WGS sequence"/>
</dbReference>
<accession>G6YBQ1</accession>
<dbReference type="OrthoDB" id="784881at2"/>
<name>G6YBQ1_9HYPH</name>
<evidence type="ECO:0000313" key="2">
    <source>
        <dbReference type="EMBL" id="EHH10892.1"/>
    </source>
</evidence>
<evidence type="ECO:0000313" key="3">
    <source>
        <dbReference type="Proteomes" id="UP000002949"/>
    </source>
</evidence>
<keyword evidence="3" id="KW-1185">Reference proteome</keyword>
<dbReference type="AlphaFoldDB" id="G6YBQ1"/>
<organism evidence="2 3">
    <name type="scientific">Mesorhizobium amorphae CCNWGS0123</name>
    <dbReference type="NCBI Taxonomy" id="1082933"/>
    <lineage>
        <taxon>Bacteria</taxon>
        <taxon>Pseudomonadati</taxon>
        <taxon>Pseudomonadota</taxon>
        <taxon>Alphaproteobacteria</taxon>
        <taxon>Hyphomicrobiales</taxon>
        <taxon>Phyllobacteriaceae</taxon>
        <taxon>Mesorhizobium</taxon>
    </lineage>
</organism>
<dbReference type="RefSeq" id="WP_006202903.1">
    <property type="nucleotide sequence ID" value="NZ_AGSN01000119.1"/>
</dbReference>
<dbReference type="eggNOG" id="ENOG502Z9SP">
    <property type="taxonomic scope" value="Bacteria"/>
</dbReference>
<evidence type="ECO:0000259" key="1">
    <source>
        <dbReference type="Pfam" id="PF14082"/>
    </source>
</evidence>
<dbReference type="InterPro" id="IPR025359">
    <property type="entry name" value="SduA_C"/>
</dbReference>